<evidence type="ECO:0000313" key="3">
    <source>
        <dbReference type="Proteomes" id="UP000545493"/>
    </source>
</evidence>
<protein>
    <recommendedName>
        <fullName evidence="4">HupE / UreJ protein</fullName>
    </recommendedName>
</protein>
<dbReference type="Proteomes" id="UP000545493">
    <property type="component" value="Unassembled WGS sequence"/>
</dbReference>
<dbReference type="InterPro" id="IPR032809">
    <property type="entry name" value="Put_HupE_UreJ"/>
</dbReference>
<evidence type="ECO:0000256" key="1">
    <source>
        <dbReference type="SAM" id="Phobius"/>
    </source>
</evidence>
<keyword evidence="3" id="KW-1185">Reference proteome</keyword>
<feature type="transmembrane region" description="Helical" evidence="1">
    <location>
        <begin position="68"/>
        <end position="87"/>
    </location>
</feature>
<keyword evidence="1" id="KW-1133">Transmembrane helix</keyword>
<organism evidence="2 3">
    <name type="scientific">Saccharomonospora amisosensis</name>
    <dbReference type="NCBI Taxonomy" id="1128677"/>
    <lineage>
        <taxon>Bacteria</taxon>
        <taxon>Bacillati</taxon>
        <taxon>Actinomycetota</taxon>
        <taxon>Actinomycetes</taxon>
        <taxon>Pseudonocardiales</taxon>
        <taxon>Pseudonocardiaceae</taxon>
        <taxon>Saccharomonospora</taxon>
    </lineage>
</organism>
<feature type="transmembrane region" description="Helical" evidence="1">
    <location>
        <begin position="126"/>
        <end position="151"/>
    </location>
</feature>
<keyword evidence="1" id="KW-0812">Transmembrane</keyword>
<proteinExistence type="predicted"/>
<feature type="transmembrane region" description="Helical" evidence="1">
    <location>
        <begin position="94"/>
        <end position="114"/>
    </location>
</feature>
<evidence type="ECO:0000313" key="2">
    <source>
        <dbReference type="EMBL" id="NIJ10550.1"/>
    </source>
</evidence>
<keyword evidence="1" id="KW-0472">Membrane</keyword>
<accession>A0A7X5UM45</accession>
<reference evidence="2 3" key="1">
    <citation type="submission" date="2020-03" db="EMBL/GenBank/DDBJ databases">
        <title>Sequencing the genomes of 1000 actinobacteria strains.</title>
        <authorList>
            <person name="Klenk H.-P."/>
        </authorList>
    </citation>
    <scope>NUCLEOTIDE SEQUENCE [LARGE SCALE GENOMIC DNA]</scope>
    <source>
        <strain evidence="2 3">DSM 45685</strain>
    </source>
</reference>
<feature type="transmembrane region" description="Helical" evidence="1">
    <location>
        <begin position="38"/>
        <end position="62"/>
    </location>
</feature>
<feature type="transmembrane region" description="Helical" evidence="1">
    <location>
        <begin position="12"/>
        <end position="31"/>
    </location>
</feature>
<comment type="caution">
    <text evidence="2">The sequence shown here is derived from an EMBL/GenBank/DDBJ whole genome shotgun (WGS) entry which is preliminary data.</text>
</comment>
<evidence type="ECO:0008006" key="4">
    <source>
        <dbReference type="Google" id="ProtNLM"/>
    </source>
</evidence>
<name>A0A7X5UM45_9PSEU</name>
<gene>
    <name evidence="2" type="ORF">FHU38_000894</name>
</gene>
<dbReference type="EMBL" id="JAAOYM010000001">
    <property type="protein sequence ID" value="NIJ10550.1"/>
    <property type="molecule type" value="Genomic_DNA"/>
</dbReference>
<sequence length="188" mass="19809">MISALVENAPVGIEHILGGFDHLLFVVVLLLGATTWRAVMILVTCFTVAHSATLAMAVFGWVHVPDAIIEPLIALSIVYAAAETALAREPRHQPYLVFGFGLVHGLGFATNLSLGGETGGALAGGLLGFNLGIEAGQLLIITVVFPLLLLIRRRDWSKHAQPVAAGMAATFGLFWFVERLLSSVGGAA</sequence>
<dbReference type="Pfam" id="PF13795">
    <property type="entry name" value="HupE_UreJ_2"/>
    <property type="match status" value="1"/>
</dbReference>
<dbReference type="RefSeq" id="WP_167166734.1">
    <property type="nucleotide sequence ID" value="NZ_JAAOYM010000001.1"/>
</dbReference>
<dbReference type="AlphaFoldDB" id="A0A7X5UM45"/>